<dbReference type="NCBIfam" id="TIGR00368">
    <property type="entry name" value="YifB family Mg chelatase-like AAA ATPase"/>
    <property type="match status" value="1"/>
</dbReference>
<dbReference type="PROSITE" id="PS00676">
    <property type="entry name" value="SIGMA54_INTERACT_2"/>
    <property type="match status" value="1"/>
</dbReference>
<dbReference type="Pfam" id="PF13541">
    <property type="entry name" value="ChlI"/>
    <property type="match status" value="1"/>
</dbReference>
<dbReference type="SUPFAM" id="SSF54211">
    <property type="entry name" value="Ribosomal protein S5 domain 2-like"/>
    <property type="match status" value="1"/>
</dbReference>
<comment type="similarity">
    <text evidence="1">Belongs to the Mg-chelatase subunits D/I family. ComM subfamily.</text>
</comment>
<dbReference type="InterPro" id="IPR045006">
    <property type="entry name" value="CHLI-like"/>
</dbReference>
<organism evidence="3 4">
    <name type="scientific">Candidatus Liberibacter solanacearum</name>
    <dbReference type="NCBI Taxonomy" id="556287"/>
    <lineage>
        <taxon>Bacteria</taxon>
        <taxon>Pseudomonadati</taxon>
        <taxon>Pseudomonadota</taxon>
        <taxon>Alphaproteobacteria</taxon>
        <taxon>Hyphomicrobiales</taxon>
        <taxon>Rhizobiaceae</taxon>
        <taxon>Liberibacter</taxon>
    </lineage>
</organism>
<proteinExistence type="inferred from homology"/>
<dbReference type="SUPFAM" id="SSF52540">
    <property type="entry name" value="P-loop containing nucleoside triphosphate hydrolases"/>
    <property type="match status" value="1"/>
</dbReference>
<evidence type="ECO:0000313" key="4">
    <source>
        <dbReference type="Proteomes" id="UP000189542"/>
    </source>
</evidence>
<feature type="domain" description="AAA+ ATPase" evidence="2">
    <location>
        <begin position="209"/>
        <end position="392"/>
    </location>
</feature>
<dbReference type="InterPro" id="IPR020568">
    <property type="entry name" value="Ribosomal_Su5_D2-typ_SF"/>
</dbReference>
<dbReference type="InterPro" id="IPR003593">
    <property type="entry name" value="AAA+_ATPase"/>
</dbReference>
<dbReference type="Gene3D" id="3.40.50.300">
    <property type="entry name" value="P-loop containing nucleotide triphosphate hydrolases"/>
    <property type="match status" value="1"/>
</dbReference>
<dbReference type="InterPro" id="IPR025943">
    <property type="entry name" value="Sigma_54_int_dom_ATP-bd_2"/>
</dbReference>
<dbReference type="GO" id="GO:0005524">
    <property type="term" value="F:ATP binding"/>
    <property type="evidence" value="ECO:0007669"/>
    <property type="project" value="InterPro"/>
</dbReference>
<protein>
    <submittedName>
        <fullName evidence="3">AAA family ATPase</fullName>
    </submittedName>
</protein>
<dbReference type="EMBL" id="LVWB01000015">
    <property type="protein sequence ID" value="ONI58407.1"/>
    <property type="molecule type" value="Genomic_DNA"/>
</dbReference>
<comment type="caution">
    <text evidence="3">The sequence shown here is derived from an EMBL/GenBank/DDBJ whole genome shotgun (WGS) entry which is preliminary data.</text>
</comment>
<dbReference type="PANTHER" id="PTHR32039:SF7">
    <property type="entry name" value="COMPETENCE PROTEIN COMM"/>
    <property type="match status" value="1"/>
</dbReference>
<gene>
    <name evidence="3" type="ORF">AYO25_05055</name>
</gene>
<dbReference type="InterPro" id="IPR027417">
    <property type="entry name" value="P-loop_NTPase"/>
</dbReference>
<dbReference type="InterPro" id="IPR025158">
    <property type="entry name" value="Mg_chelat-rel_C"/>
</dbReference>
<evidence type="ECO:0000313" key="3">
    <source>
        <dbReference type="EMBL" id="ONI58407.1"/>
    </source>
</evidence>
<name>A0A1V2N6T2_9HYPH</name>
<dbReference type="OrthoDB" id="9813147at2"/>
<accession>A0A1V2N6T2</accession>
<dbReference type="SMART" id="SM00382">
    <property type="entry name" value="AAA"/>
    <property type="match status" value="1"/>
</dbReference>
<dbReference type="Proteomes" id="UP000189542">
    <property type="component" value="Unassembled WGS sequence"/>
</dbReference>
<evidence type="ECO:0000259" key="2">
    <source>
        <dbReference type="SMART" id="SM00382"/>
    </source>
</evidence>
<dbReference type="InterPro" id="IPR000523">
    <property type="entry name" value="Mg_chelatse_chII-like_cat_dom"/>
</dbReference>
<reference evidence="3 4" key="1">
    <citation type="journal article" date="2017" name="PLoS ONE">
        <title>Genomic sequence of 'Candidatus Liberibacter solanacearum' haplotype C and its comparison with haplotype A and B genomes.</title>
        <authorList>
            <person name="Wang J."/>
            <person name="Haapalainen M."/>
            <person name="Schott T."/>
            <person name="Thompson S.M."/>
            <person name="Smith G.R."/>
            <person name="Nissinen A.I."/>
            <person name="Pirhonen M."/>
        </authorList>
    </citation>
    <scope>NUCLEOTIDE SEQUENCE [LARGE SCALE GENOMIC DNA]</scope>
    <source>
        <strain evidence="3 4">FIN111</strain>
    </source>
</reference>
<dbReference type="Pfam" id="PF13335">
    <property type="entry name" value="Mg_chelatase_C"/>
    <property type="match status" value="1"/>
</dbReference>
<dbReference type="AlphaFoldDB" id="A0A1V2N6T2"/>
<dbReference type="PANTHER" id="PTHR32039">
    <property type="entry name" value="MAGNESIUM-CHELATASE SUBUNIT CHLI"/>
    <property type="match status" value="1"/>
</dbReference>
<evidence type="ECO:0000256" key="1">
    <source>
        <dbReference type="ARBA" id="ARBA00006354"/>
    </source>
</evidence>
<dbReference type="InterPro" id="IPR004482">
    <property type="entry name" value="Mg_chelat-rel"/>
</dbReference>
<dbReference type="Gene3D" id="3.30.230.10">
    <property type="match status" value="1"/>
</dbReference>
<dbReference type="InterPro" id="IPR014721">
    <property type="entry name" value="Ribsml_uS5_D2-typ_fold_subgr"/>
</dbReference>
<dbReference type="Pfam" id="PF01078">
    <property type="entry name" value="Mg_chelatase"/>
    <property type="match status" value="1"/>
</dbReference>
<sequence>MISRISTIAFQGIKGIPVEVQVMVSPGRVGIQIVGLPDKAVIESRERIQSALYSCGLALPAKRVTINLAPADLPKEGSHYDLPIILALMASIQAINRESLSRYLAVGEINLDGSLAAINGALPAAICAKNLNKDLICPKVCGSEAAWASDSLNIIAPSNILELTNHLNNKQQLSRPFKSEYKNRTNLANFSDIKGQKTIKRALEIAAAGGHNLLMIGPPGAGKSMLASCLPSILPPLSLKESLEVSMIYSLSKKSSDESSFIQDRPFRTPHHFVTTAALIGGGTQVLPGEASLAHNGILFLDELPEFSPHTLNSLRQPLETGECIISRANRKISYPARIQLIAAMNPCRCGMSSRNENVCIRGPRCAIEYQSRISGPLMDRIDIRIAVPAVPATDLFSSTNKSEPSEIIASRVLLARKKQKDRLEGIGSLLTHNAVCSPALIEKIAILDLESTVLLNQYAEKMLFSARGYHKILKIARTIADLDSSEKIKKIHIAEAIAYRKSSQFSISNQ</sequence>
<dbReference type="RefSeq" id="WP_076969269.1">
    <property type="nucleotide sequence ID" value="NZ_LVWB01000015.1"/>
</dbReference>